<sequence length="41" mass="4142">MAVIDAGPCGLSTAARPRARGITVRGLGGPMVGWRDHLPAG</sequence>
<name>A0AB39QQE7_9ACTN</name>
<organism evidence="1">
    <name type="scientific">Streptomyces sp. R39</name>
    <dbReference type="NCBI Taxonomy" id="3238631"/>
    <lineage>
        <taxon>Bacteria</taxon>
        <taxon>Bacillati</taxon>
        <taxon>Actinomycetota</taxon>
        <taxon>Actinomycetes</taxon>
        <taxon>Kitasatosporales</taxon>
        <taxon>Streptomycetaceae</taxon>
        <taxon>Streptomyces</taxon>
    </lineage>
</organism>
<accession>A0AB39QQE7</accession>
<protein>
    <submittedName>
        <fullName evidence="1">Uncharacterized protein</fullName>
    </submittedName>
</protein>
<dbReference type="AlphaFoldDB" id="A0AB39QQE7"/>
<dbReference type="EMBL" id="CP163441">
    <property type="protein sequence ID" value="XDQ45718.1"/>
    <property type="molecule type" value="Genomic_DNA"/>
</dbReference>
<evidence type="ECO:0000313" key="1">
    <source>
        <dbReference type="EMBL" id="XDQ45718.1"/>
    </source>
</evidence>
<reference evidence="1" key="1">
    <citation type="submission" date="2024-07" db="EMBL/GenBank/DDBJ databases">
        <authorList>
            <person name="Yu S.T."/>
        </authorList>
    </citation>
    <scope>NUCLEOTIDE SEQUENCE</scope>
    <source>
        <strain evidence="1">R39</strain>
    </source>
</reference>
<dbReference type="RefSeq" id="WP_369224573.1">
    <property type="nucleotide sequence ID" value="NZ_CP163441.1"/>
</dbReference>
<proteinExistence type="predicted"/>
<gene>
    <name evidence="1" type="ORF">AB5J52_27620</name>
</gene>